<evidence type="ECO:0000256" key="7">
    <source>
        <dbReference type="SAM" id="Phobius"/>
    </source>
</evidence>
<dbReference type="GO" id="GO:0005929">
    <property type="term" value="C:cilium"/>
    <property type="evidence" value="ECO:0007669"/>
    <property type="project" value="TreeGrafter"/>
</dbReference>
<name>A0A6P6JJF9_CARAU</name>
<keyword evidence="5 7" id="KW-0472">Membrane</keyword>
<dbReference type="InterPro" id="IPR008795">
    <property type="entry name" value="Prominin"/>
</dbReference>
<keyword evidence="9" id="KW-1185">Reference proteome</keyword>
<keyword evidence="3 7" id="KW-0812">Transmembrane</keyword>
<feature type="transmembrane region" description="Helical" evidence="7">
    <location>
        <begin position="507"/>
        <end position="532"/>
    </location>
</feature>
<evidence type="ECO:0000256" key="4">
    <source>
        <dbReference type="ARBA" id="ARBA00022989"/>
    </source>
</evidence>
<reference evidence="10" key="1">
    <citation type="submission" date="2025-08" db="UniProtKB">
        <authorList>
            <consortium name="RefSeq"/>
        </authorList>
    </citation>
    <scope>IDENTIFICATION</scope>
    <source>
        <strain evidence="10">Wakin</strain>
        <tissue evidence="10">Muscle</tissue>
    </source>
</reference>
<feature type="transmembrane region" description="Helical" evidence="7">
    <location>
        <begin position="457"/>
        <end position="486"/>
    </location>
</feature>
<evidence type="ECO:0000313" key="10">
    <source>
        <dbReference type="RefSeq" id="XP_026059844.1"/>
    </source>
</evidence>
<evidence type="ECO:0000313" key="9">
    <source>
        <dbReference type="Proteomes" id="UP000515129"/>
    </source>
</evidence>
<dbReference type="KEGG" id="caua:113044256"/>
<evidence type="ECO:0000256" key="2">
    <source>
        <dbReference type="ARBA" id="ARBA00006058"/>
    </source>
</evidence>
<feature type="chain" id="PRO_5027967393" evidence="8">
    <location>
        <begin position="23"/>
        <end position="907"/>
    </location>
</feature>
<keyword evidence="8" id="KW-0732">Signal</keyword>
<dbReference type="GO" id="GO:0016324">
    <property type="term" value="C:apical plasma membrane"/>
    <property type="evidence" value="ECO:0007669"/>
    <property type="project" value="TreeGrafter"/>
</dbReference>
<protein>
    <submittedName>
        <fullName evidence="10">Prominin-1-A isoform X1</fullName>
    </submittedName>
</protein>
<feature type="signal peptide" evidence="8">
    <location>
        <begin position="1"/>
        <end position="22"/>
    </location>
</feature>
<dbReference type="OrthoDB" id="6229420at2759"/>
<comment type="similarity">
    <text evidence="2">Belongs to the prominin family.</text>
</comment>
<dbReference type="GO" id="GO:0071914">
    <property type="term" value="C:prominosome"/>
    <property type="evidence" value="ECO:0007669"/>
    <property type="project" value="TreeGrafter"/>
</dbReference>
<dbReference type="GO" id="GO:0031528">
    <property type="term" value="C:microvillus membrane"/>
    <property type="evidence" value="ECO:0007669"/>
    <property type="project" value="UniProtKB-SubCell"/>
</dbReference>
<evidence type="ECO:0000256" key="8">
    <source>
        <dbReference type="SAM" id="SignalP"/>
    </source>
</evidence>
<dbReference type="PANTHER" id="PTHR22730:SF8">
    <property type="entry name" value="PROMININ-1 ISOFORM X1"/>
    <property type="match status" value="1"/>
</dbReference>
<feature type="transmembrane region" description="Helical" evidence="7">
    <location>
        <begin position="171"/>
        <end position="193"/>
    </location>
</feature>
<evidence type="ECO:0000256" key="6">
    <source>
        <dbReference type="ARBA" id="ARBA00023180"/>
    </source>
</evidence>
<dbReference type="GO" id="GO:0015485">
    <property type="term" value="F:cholesterol binding"/>
    <property type="evidence" value="ECO:0007669"/>
    <property type="project" value="TreeGrafter"/>
</dbReference>
<evidence type="ECO:0000256" key="3">
    <source>
        <dbReference type="ARBA" id="ARBA00022692"/>
    </source>
</evidence>
<comment type="subcellular location">
    <subcellularLocation>
        <location evidence="1">Cell projection</location>
        <location evidence="1">Microvillus membrane</location>
        <topology evidence="1">Multi-pass membrane protein</topology>
    </subcellularLocation>
</comment>
<gene>
    <name evidence="10" type="primary">LOC113044256</name>
</gene>
<dbReference type="RefSeq" id="XP_026059844.1">
    <property type="nucleotide sequence ID" value="XM_026204059.1"/>
</dbReference>
<accession>A0A6P6JJF9</accession>
<feature type="transmembrane region" description="Helical" evidence="7">
    <location>
        <begin position="825"/>
        <end position="844"/>
    </location>
</feature>
<dbReference type="Pfam" id="PF05478">
    <property type="entry name" value="Prominin"/>
    <property type="match status" value="1"/>
</dbReference>
<dbReference type="AlphaFoldDB" id="A0A6P6JJF9"/>
<proteinExistence type="inferred from homology"/>
<dbReference type="GeneID" id="113044256"/>
<dbReference type="GO" id="GO:0009986">
    <property type="term" value="C:cell surface"/>
    <property type="evidence" value="ECO:0007669"/>
    <property type="project" value="TreeGrafter"/>
</dbReference>
<dbReference type="PANTHER" id="PTHR22730">
    <property type="entry name" value="PROMININ PROM PROTEIN"/>
    <property type="match status" value="1"/>
</dbReference>
<evidence type="ECO:0000256" key="5">
    <source>
        <dbReference type="ARBA" id="ARBA00023136"/>
    </source>
</evidence>
<organism evidence="9 10">
    <name type="scientific">Carassius auratus</name>
    <name type="common">Goldfish</name>
    <dbReference type="NCBI Taxonomy" id="7957"/>
    <lineage>
        <taxon>Eukaryota</taxon>
        <taxon>Metazoa</taxon>
        <taxon>Chordata</taxon>
        <taxon>Craniata</taxon>
        <taxon>Vertebrata</taxon>
        <taxon>Euteleostomi</taxon>
        <taxon>Actinopterygii</taxon>
        <taxon>Neopterygii</taxon>
        <taxon>Teleostei</taxon>
        <taxon>Ostariophysi</taxon>
        <taxon>Cypriniformes</taxon>
        <taxon>Cyprinidae</taxon>
        <taxon>Cyprininae</taxon>
        <taxon>Carassius</taxon>
    </lineage>
</organism>
<keyword evidence="4 7" id="KW-1133">Transmembrane helix</keyword>
<feature type="transmembrane region" description="Helical" evidence="7">
    <location>
        <begin position="117"/>
        <end position="150"/>
    </location>
</feature>
<sequence length="907" mass="101120">MDMWWKVGLVLVMCSGLTSSEAREEHRDSSPRSMMLRVPVETLDFGFVPSVVYETHAYYEPGPIGVLFHMVHAFLYVVQPNPFPKDLIVKMVQQNMGGIKGNDYKKPENVVLLLQAIYYELGFIVLAVLGVIFVLFVPIVGLCFCVCRCCENCGGEMHQRQKKNGDCLRGFYMATLITTSVFLAVGVTVAYAANQNITNQIKSTRRFVSTNIRDLKSFANYTPAQIDYLSAQYTTAKNKVLSDLDNIGTLLGGQIHNQLEREVVPALDNALRMTTVKVEGAIKAMRETKEALESVTTSLEILQEGTGRLQNSLQSERASLSNTLNDPACSNGDVTHTCNTIRGTLSQLALSANFHGLPDVEAPLANLDAVLKTDLSNIVQKGYSSFNDTPRLVREQTKAIVSALPKMKGLLDKSGGEIIGFTKMFPLEPALENFTKFLTESQKNIEAYYPQIDQLDFYRWIGCVVICCMVVLVLAFNFLGLLCGSCGYDKNATPTTRGCLSNTGGNLLMASVGFSFIFSWVLMGIVVTTFVVGGNIEKLVCEPLANRQIFKIIDTPYMVHPAKKNFLPGMLFQDPNIDLTIGSMYRDCYENNGLYSALQLETKFNFNRFLNATVYNPELTKIFNSVNVDLRGMLLLEQEGKDNLIDFANTGIGDIDYQAYLTEVNKGVTVVDLLSYANELEVQADRLPRGALENALKGHASSIRQIHKEQVVPMEQAMKFVKARGTLSQSIKLLQKTSRELPIKVTNVLNAIETVEYLIANNASHVVKKETDKFIKNIVGYFSQYTEWVKHSLGMEVAQCKPISNIIDSLEIVACSFIVDSVNTFWFGLGGCCLLLIPSIIISVKLAKFYRRMDTEDVYDDSMDVVVSGYHNESLYGINNPVMSSYPSYDTMRWYPRASAPPRQPDW</sequence>
<dbReference type="Proteomes" id="UP000515129">
    <property type="component" value="Chromosome 26"/>
</dbReference>
<keyword evidence="6" id="KW-0325">Glycoprotein</keyword>
<evidence type="ECO:0000256" key="1">
    <source>
        <dbReference type="ARBA" id="ARBA00004475"/>
    </source>
</evidence>